<dbReference type="EMBL" id="JBBNAG010000009">
    <property type="protein sequence ID" value="KAK9105098.1"/>
    <property type="molecule type" value="Genomic_DNA"/>
</dbReference>
<name>A0AAP0FCX9_9MAGN</name>
<gene>
    <name evidence="2" type="ORF">Scep_021942</name>
</gene>
<evidence type="ECO:0000313" key="2">
    <source>
        <dbReference type="EMBL" id="KAK9105098.1"/>
    </source>
</evidence>
<organism evidence="2 3">
    <name type="scientific">Stephania cephalantha</name>
    <dbReference type="NCBI Taxonomy" id="152367"/>
    <lineage>
        <taxon>Eukaryota</taxon>
        <taxon>Viridiplantae</taxon>
        <taxon>Streptophyta</taxon>
        <taxon>Embryophyta</taxon>
        <taxon>Tracheophyta</taxon>
        <taxon>Spermatophyta</taxon>
        <taxon>Magnoliopsida</taxon>
        <taxon>Ranunculales</taxon>
        <taxon>Menispermaceae</taxon>
        <taxon>Menispermoideae</taxon>
        <taxon>Cissampelideae</taxon>
        <taxon>Stephania</taxon>
    </lineage>
</organism>
<proteinExistence type="predicted"/>
<protein>
    <recommendedName>
        <fullName evidence="1">Retroviral polymerase SH3-like domain-containing protein</fullName>
    </recommendedName>
</protein>
<sequence length="140" mass="16131">MTYGGGRIGTYKLYNPVTNAVIISRYVKFDEKSAWIWDIKGKCIAQPSTIRCEDEASTSVGIDARPQRTSCRPQISVGQPARLQDCKITHDNVIDDKGNRMHCARFSIEEVVRDRWRVNDKGCRRWRSRYAFEKRSSGRS</sequence>
<dbReference type="AlphaFoldDB" id="A0AAP0FCX9"/>
<keyword evidence="3" id="KW-1185">Reference proteome</keyword>
<evidence type="ECO:0000313" key="3">
    <source>
        <dbReference type="Proteomes" id="UP001419268"/>
    </source>
</evidence>
<reference evidence="2 3" key="1">
    <citation type="submission" date="2024-01" db="EMBL/GenBank/DDBJ databases">
        <title>Genome assemblies of Stephania.</title>
        <authorList>
            <person name="Yang L."/>
        </authorList>
    </citation>
    <scope>NUCLEOTIDE SEQUENCE [LARGE SCALE GENOMIC DNA]</scope>
    <source>
        <strain evidence="2">JXDWG</strain>
        <tissue evidence="2">Leaf</tissue>
    </source>
</reference>
<dbReference type="Pfam" id="PF25597">
    <property type="entry name" value="SH3_retrovirus"/>
    <property type="match status" value="1"/>
</dbReference>
<dbReference type="Proteomes" id="UP001419268">
    <property type="component" value="Unassembled WGS sequence"/>
</dbReference>
<comment type="caution">
    <text evidence="2">The sequence shown here is derived from an EMBL/GenBank/DDBJ whole genome shotgun (WGS) entry which is preliminary data.</text>
</comment>
<dbReference type="InterPro" id="IPR057670">
    <property type="entry name" value="SH3_retrovirus"/>
</dbReference>
<evidence type="ECO:0000259" key="1">
    <source>
        <dbReference type="Pfam" id="PF25597"/>
    </source>
</evidence>
<accession>A0AAP0FCX9</accession>
<feature type="domain" description="Retroviral polymerase SH3-like" evidence="1">
    <location>
        <begin position="11"/>
        <end position="39"/>
    </location>
</feature>